<dbReference type="OrthoDB" id="9775255at2"/>
<dbReference type="SMART" id="SM00481">
    <property type="entry name" value="POLIIIAc"/>
    <property type="match status" value="1"/>
</dbReference>
<accession>A0A173T213</accession>
<evidence type="ECO:0000256" key="5">
    <source>
        <dbReference type="ARBA" id="ARBA00022801"/>
    </source>
</evidence>
<evidence type="ECO:0000313" key="11">
    <source>
        <dbReference type="Proteomes" id="UP000095597"/>
    </source>
</evidence>
<evidence type="ECO:0000256" key="4">
    <source>
        <dbReference type="ARBA" id="ARBA00022605"/>
    </source>
</evidence>
<evidence type="ECO:0000259" key="9">
    <source>
        <dbReference type="SMART" id="SM00481"/>
    </source>
</evidence>
<dbReference type="GO" id="GO:0000105">
    <property type="term" value="P:L-histidine biosynthetic process"/>
    <property type="evidence" value="ECO:0007669"/>
    <property type="project" value="UniProtKB-UniRule"/>
</dbReference>
<dbReference type="Pfam" id="PF02811">
    <property type="entry name" value="PHP"/>
    <property type="match status" value="1"/>
</dbReference>
<dbReference type="InterPro" id="IPR016195">
    <property type="entry name" value="Pol/histidinol_Pase-like"/>
</dbReference>
<dbReference type="Gene3D" id="3.20.20.140">
    <property type="entry name" value="Metal-dependent hydrolases"/>
    <property type="match status" value="1"/>
</dbReference>
<organism evidence="10 11">
    <name type="scientific">Dorea longicatena</name>
    <dbReference type="NCBI Taxonomy" id="88431"/>
    <lineage>
        <taxon>Bacteria</taxon>
        <taxon>Bacillati</taxon>
        <taxon>Bacillota</taxon>
        <taxon>Clostridia</taxon>
        <taxon>Lachnospirales</taxon>
        <taxon>Lachnospiraceae</taxon>
        <taxon>Dorea</taxon>
    </lineage>
</organism>
<dbReference type="SUPFAM" id="SSF89550">
    <property type="entry name" value="PHP domain-like"/>
    <property type="match status" value="1"/>
</dbReference>
<dbReference type="InterPro" id="IPR004013">
    <property type="entry name" value="PHP_dom"/>
</dbReference>
<comment type="catalytic activity">
    <reaction evidence="7 8">
        <text>L-histidinol phosphate + H2O = L-histidinol + phosphate</text>
        <dbReference type="Rhea" id="RHEA:14465"/>
        <dbReference type="ChEBI" id="CHEBI:15377"/>
        <dbReference type="ChEBI" id="CHEBI:43474"/>
        <dbReference type="ChEBI" id="CHEBI:57699"/>
        <dbReference type="ChEBI" id="CHEBI:57980"/>
        <dbReference type="EC" id="3.1.3.15"/>
    </reaction>
</comment>
<dbReference type="NCBIfam" id="TIGR01856">
    <property type="entry name" value="hisJ_fam"/>
    <property type="match status" value="1"/>
</dbReference>
<evidence type="ECO:0000313" key="10">
    <source>
        <dbReference type="EMBL" id="CUM96520.1"/>
    </source>
</evidence>
<evidence type="ECO:0000256" key="6">
    <source>
        <dbReference type="ARBA" id="ARBA00023102"/>
    </source>
</evidence>
<comment type="pathway">
    <text evidence="1 8">Amino-acid biosynthesis; L-histidine biosynthesis; L-histidine from 5-phospho-alpha-D-ribose 1-diphosphate: step 8/9.</text>
</comment>
<gene>
    <name evidence="10" type="ORF">ERS852573_01339</name>
</gene>
<evidence type="ECO:0000256" key="7">
    <source>
        <dbReference type="ARBA" id="ARBA00049158"/>
    </source>
</evidence>
<dbReference type="PANTHER" id="PTHR21039:SF0">
    <property type="entry name" value="HISTIDINOL-PHOSPHATASE"/>
    <property type="match status" value="1"/>
</dbReference>
<dbReference type="PANTHER" id="PTHR21039">
    <property type="entry name" value="HISTIDINOL PHOSPHATASE-RELATED"/>
    <property type="match status" value="1"/>
</dbReference>
<dbReference type="EC" id="3.1.3.15" evidence="3 8"/>
<protein>
    <recommendedName>
        <fullName evidence="3 8">Histidinol-phosphatase</fullName>
        <shortName evidence="8">HolPase</shortName>
        <ecNumber evidence="3 8">3.1.3.15</ecNumber>
    </recommendedName>
</protein>
<dbReference type="AlphaFoldDB" id="A0A173T213"/>
<comment type="similarity">
    <text evidence="2 8">Belongs to the PHP hydrolase family. HisK subfamily.</text>
</comment>
<evidence type="ECO:0000256" key="1">
    <source>
        <dbReference type="ARBA" id="ARBA00004970"/>
    </source>
</evidence>
<proteinExistence type="inferred from homology"/>
<keyword evidence="4 8" id="KW-0028">Amino-acid biosynthesis</keyword>
<name>A0A173T213_9FIRM</name>
<dbReference type="GO" id="GO:0004401">
    <property type="term" value="F:histidinol-phosphatase activity"/>
    <property type="evidence" value="ECO:0007669"/>
    <property type="project" value="UniProtKB-UniRule"/>
</dbReference>
<feature type="domain" description="Polymerase/histidinol phosphatase N-terminal" evidence="9">
    <location>
        <begin position="4"/>
        <end position="86"/>
    </location>
</feature>
<dbReference type="InterPro" id="IPR003141">
    <property type="entry name" value="Pol/His_phosphatase_N"/>
</dbReference>
<evidence type="ECO:0000256" key="8">
    <source>
        <dbReference type="RuleBase" id="RU366003"/>
    </source>
</evidence>
<dbReference type="UniPathway" id="UPA00031">
    <property type="reaction ID" value="UER00013"/>
</dbReference>
<evidence type="ECO:0000256" key="2">
    <source>
        <dbReference type="ARBA" id="ARBA00009152"/>
    </source>
</evidence>
<dbReference type="GO" id="GO:0005737">
    <property type="term" value="C:cytoplasm"/>
    <property type="evidence" value="ECO:0007669"/>
    <property type="project" value="TreeGrafter"/>
</dbReference>
<keyword evidence="5 8" id="KW-0378">Hydrolase</keyword>
<reference evidence="10 11" key="1">
    <citation type="submission" date="2015-09" db="EMBL/GenBank/DDBJ databases">
        <authorList>
            <consortium name="Pathogen Informatics"/>
        </authorList>
    </citation>
    <scope>NUCLEOTIDE SEQUENCE [LARGE SCALE GENOMIC DNA]</scope>
    <source>
        <strain evidence="10 11">2789STDY5834961</strain>
    </source>
</reference>
<dbReference type="EMBL" id="CYXO01000006">
    <property type="protein sequence ID" value="CUM96520.1"/>
    <property type="molecule type" value="Genomic_DNA"/>
</dbReference>
<sequence>MIQADMHMHTWFSTDSEACPRDMADEAVRKGLKTICFTDHFDKDDLEWGEEGIFDVDAYFVEMQKLQEEYAGKLNIRIGIELGLRTYLKDYYEELTKKYPFDFVIGSVHNVPYKKDAEGNILYTDPAAEKLFTDRTDKEAYRLMMETTLENVRTSDCFQALGHLDYVVRYGKSREKEYSYTDYADIIDEILKLLIEKEKGLEVNSAGLKYGLPFAHPHPDVLKRYRELGGEIITIGADAHKPEHIAYDFAKAEEILKSCGFKYYTEFFEQKPVFKQLI</sequence>
<dbReference type="RefSeq" id="WP_055214026.1">
    <property type="nucleotide sequence ID" value="NZ_CYXO01000006.1"/>
</dbReference>
<dbReference type="Proteomes" id="UP000095597">
    <property type="component" value="Unassembled WGS sequence"/>
</dbReference>
<evidence type="ECO:0000256" key="3">
    <source>
        <dbReference type="ARBA" id="ARBA00013085"/>
    </source>
</evidence>
<dbReference type="InterPro" id="IPR010140">
    <property type="entry name" value="Histidinol_P_phosphatase_HisJ"/>
</dbReference>
<keyword evidence="6 8" id="KW-0368">Histidine biosynthesis</keyword>